<keyword evidence="2" id="KW-0472">Membrane</keyword>
<feature type="compositionally biased region" description="Basic and acidic residues" evidence="1">
    <location>
        <begin position="174"/>
        <end position="184"/>
    </location>
</feature>
<evidence type="ECO:0000313" key="3">
    <source>
        <dbReference type="EMBL" id="KHN88001.1"/>
    </source>
</evidence>
<feature type="transmembrane region" description="Helical" evidence="2">
    <location>
        <begin position="689"/>
        <end position="710"/>
    </location>
</feature>
<dbReference type="AlphaFoldDB" id="A0A0B2VWS1"/>
<evidence type="ECO:0000256" key="2">
    <source>
        <dbReference type="SAM" id="Phobius"/>
    </source>
</evidence>
<feature type="region of interest" description="Disordered" evidence="1">
    <location>
        <begin position="174"/>
        <end position="216"/>
    </location>
</feature>
<evidence type="ECO:0000313" key="4">
    <source>
        <dbReference type="Proteomes" id="UP000031036"/>
    </source>
</evidence>
<protein>
    <submittedName>
        <fullName evidence="3">Uncharacterized protein</fullName>
    </submittedName>
</protein>
<dbReference type="EMBL" id="JPKZ01000315">
    <property type="protein sequence ID" value="KHN88001.1"/>
    <property type="molecule type" value="Genomic_DNA"/>
</dbReference>
<keyword evidence="4" id="KW-1185">Reference proteome</keyword>
<sequence length="732" mass="81751">MRTTQGTGPSQVQSTISSLLDTENDDSDELMISSSTSLCGRSPLADYRESGYGANGMKNEKKSETVTSTVGQLDSGTIIDTANLFRLFNETLDDLKGRGNTEMADAMNNVCDVVIHLMKVVVRDSVSGEPLDVGELVQHESKALIDCGRSAEMLDLVRIIEPLGDLLRRVQMHQNDDQEPKDSSYDSYIPSSPEFTDDTTAISTGSRDKENEENTEADLDIAMANRLPPEEEGVSANDTHDSDHETAVMLESTGTSLRELTPIVIAGGSVVDSDASLRKIALRRPLCKRQFDNSREISCFGDLANTGEASTPKRARCGIPSVMSEPVLSLMGKAPTSSCSLSSLNSVKSVSFDLDSSRVKIFEKTATERMPTEPGSNTDCVLNVTLTEFKELFPTGSAKMPEDSPGRQTKEPEKFIFVKKVVRRLSKKVILQRLQADFRMLDTALTTDLPLKNWLIADSVLELMNEKCFLDWAHAQGSLISRVHYPQVDPQDILDSLRELNSLPCGMVVYLAIGYDWATERETLMKFENTYRHIISTLKRMLLAGYTSAIQIQAKTSQEYDLQMEMKKGAKKRSLQRGGRMWMPPPRLFLITIPSDDSDETTQARCEAINEMMSSLTTNSYDGSSSSEDEQIELDPYMDVGRVHAELLDWRQMCEEEGAETQKDRVKLLMEHLRLERGITVSFQRGSHLRMVIISSLLYCVWSSVLYSFWRRGQRIAKNSALLRRSYKSSAL</sequence>
<name>A0A0B2VWS1_TOXCA</name>
<dbReference type="Proteomes" id="UP000031036">
    <property type="component" value="Unassembled WGS sequence"/>
</dbReference>
<gene>
    <name evidence="3" type="ORF">Tcan_00106</name>
</gene>
<comment type="caution">
    <text evidence="3">The sequence shown here is derived from an EMBL/GenBank/DDBJ whole genome shotgun (WGS) entry which is preliminary data.</text>
</comment>
<accession>A0A0B2VWS1</accession>
<keyword evidence="2" id="KW-1133">Transmembrane helix</keyword>
<keyword evidence="2" id="KW-0812">Transmembrane</keyword>
<reference evidence="3 4" key="1">
    <citation type="submission" date="2014-11" db="EMBL/GenBank/DDBJ databases">
        <title>Genetic blueprint of the zoonotic pathogen Toxocara canis.</title>
        <authorList>
            <person name="Zhu X.-Q."/>
            <person name="Korhonen P.K."/>
            <person name="Cai H."/>
            <person name="Young N.D."/>
            <person name="Nejsum P."/>
            <person name="von Samson-Himmelstjerna G."/>
            <person name="Boag P.R."/>
            <person name="Tan P."/>
            <person name="Li Q."/>
            <person name="Min J."/>
            <person name="Yang Y."/>
            <person name="Wang X."/>
            <person name="Fang X."/>
            <person name="Hall R.S."/>
            <person name="Hofmann A."/>
            <person name="Sternberg P.W."/>
            <person name="Jex A.R."/>
            <person name="Gasser R.B."/>
        </authorList>
    </citation>
    <scope>NUCLEOTIDE SEQUENCE [LARGE SCALE GENOMIC DNA]</scope>
    <source>
        <strain evidence="3">PN_DK_2014</strain>
    </source>
</reference>
<organism evidence="3 4">
    <name type="scientific">Toxocara canis</name>
    <name type="common">Canine roundworm</name>
    <dbReference type="NCBI Taxonomy" id="6265"/>
    <lineage>
        <taxon>Eukaryota</taxon>
        <taxon>Metazoa</taxon>
        <taxon>Ecdysozoa</taxon>
        <taxon>Nematoda</taxon>
        <taxon>Chromadorea</taxon>
        <taxon>Rhabditida</taxon>
        <taxon>Spirurina</taxon>
        <taxon>Ascaridomorpha</taxon>
        <taxon>Ascaridoidea</taxon>
        <taxon>Toxocaridae</taxon>
        <taxon>Toxocara</taxon>
    </lineage>
</organism>
<proteinExistence type="predicted"/>
<evidence type="ECO:0000256" key="1">
    <source>
        <dbReference type="SAM" id="MobiDB-lite"/>
    </source>
</evidence>
<dbReference type="OrthoDB" id="5817643at2759"/>